<sequence>MTVLLFSLATLFFTLAQGLHTPNCNVPDQGSTLQVIHVNSPCSPLRPKTPLSWEASLLQMQSSDKARLQYLSSLLVAGRSIVPIASGRAITQNPTYIVRAKIGTPAQTLLMAVDTSNDAAWVPCTGCVGCSPPRSTPPAPPPLVPWPAAPHSATRGSVPNPSCGGTTCGFNLTYGGSAIAAGLVQDNITLATDSVAGFTFGCIQTATGTSLPAQGLLGLGRGSLSLLSQTSSLYQSTFSYCLPSYKSANFSGSLRLGPNSQPQRIRTTPLLKNPRRSSFYYVNLVGIKVGRRGVNIPPSAFAFDPNTGAGTVFDSGTVFTILVKTAYTAVRDEFRRQMGSHRVVTRRLRHMLHGSGDGTDHNIHVSGLEHEPPTGQLPYPQQRRQHLLPRHGGGPRQQRQLRPQRDRHLPATEPPRSH</sequence>
<comment type="similarity">
    <text evidence="1">Belongs to the peptidase A1 family.</text>
</comment>
<evidence type="ECO:0000256" key="3">
    <source>
        <dbReference type="SAM" id="MobiDB-lite"/>
    </source>
</evidence>
<dbReference type="Pfam" id="PF14541">
    <property type="entry name" value="TAXi_C"/>
    <property type="match status" value="1"/>
</dbReference>
<dbReference type="PROSITE" id="PS51767">
    <property type="entry name" value="PEPTIDASE_A1"/>
    <property type="match status" value="1"/>
</dbReference>
<feature type="active site" evidence="2">
    <location>
        <position position="314"/>
    </location>
</feature>
<evidence type="ECO:0000313" key="6">
    <source>
        <dbReference type="EMBL" id="KAL0455898.1"/>
    </source>
</evidence>
<dbReference type="InterPro" id="IPR001461">
    <property type="entry name" value="Aspartic_peptidase_A1"/>
</dbReference>
<proteinExistence type="inferred from homology"/>
<dbReference type="InterPro" id="IPR032799">
    <property type="entry name" value="TAXi_C"/>
</dbReference>
<feature type="domain" description="Peptidase A1" evidence="5">
    <location>
        <begin position="96"/>
        <end position="418"/>
    </location>
</feature>
<keyword evidence="6" id="KW-0645">Protease</keyword>
<dbReference type="PANTHER" id="PTHR13683:SF798">
    <property type="entry name" value="ASPARTYL PROTEASE AED3-LIKE"/>
    <property type="match status" value="1"/>
</dbReference>
<dbReference type="SUPFAM" id="SSF50630">
    <property type="entry name" value="Acid proteases"/>
    <property type="match status" value="1"/>
</dbReference>
<dbReference type="InterPro" id="IPR032861">
    <property type="entry name" value="TAXi_N"/>
</dbReference>
<evidence type="ECO:0000256" key="1">
    <source>
        <dbReference type="ARBA" id="ARBA00007447"/>
    </source>
</evidence>
<evidence type="ECO:0000256" key="4">
    <source>
        <dbReference type="SAM" id="SignalP"/>
    </source>
</evidence>
<feature type="active site" evidence="2">
    <location>
        <position position="114"/>
    </location>
</feature>
<feature type="compositionally biased region" description="Basic and acidic residues" evidence="3">
    <location>
        <begin position="403"/>
        <end position="418"/>
    </location>
</feature>
<dbReference type="InterPro" id="IPR021109">
    <property type="entry name" value="Peptidase_aspartic_dom_sf"/>
</dbReference>
<keyword evidence="6" id="KW-0378">Hydrolase</keyword>
<dbReference type="AlphaFoldDB" id="A0AAW2XPT3"/>
<accession>A0AAW2XPT3</accession>
<feature type="compositionally biased region" description="Basic and acidic residues" evidence="3">
    <location>
        <begin position="358"/>
        <end position="372"/>
    </location>
</feature>
<reference evidence="6" key="2">
    <citation type="journal article" date="2024" name="Plant">
        <title>Genomic evolution and insights into agronomic trait innovations of Sesamum species.</title>
        <authorList>
            <person name="Miao H."/>
            <person name="Wang L."/>
            <person name="Qu L."/>
            <person name="Liu H."/>
            <person name="Sun Y."/>
            <person name="Le M."/>
            <person name="Wang Q."/>
            <person name="Wei S."/>
            <person name="Zheng Y."/>
            <person name="Lin W."/>
            <person name="Duan Y."/>
            <person name="Cao H."/>
            <person name="Xiong S."/>
            <person name="Wang X."/>
            <person name="Wei L."/>
            <person name="Li C."/>
            <person name="Ma Q."/>
            <person name="Ju M."/>
            <person name="Zhao R."/>
            <person name="Li G."/>
            <person name="Mu C."/>
            <person name="Tian Q."/>
            <person name="Mei H."/>
            <person name="Zhang T."/>
            <person name="Gao T."/>
            <person name="Zhang H."/>
        </authorList>
    </citation>
    <scope>NUCLEOTIDE SEQUENCE</scope>
    <source>
        <strain evidence="6">KEN1</strain>
    </source>
</reference>
<feature type="chain" id="PRO_5043374422" evidence="4">
    <location>
        <begin position="19"/>
        <end position="418"/>
    </location>
</feature>
<reference evidence="6" key="1">
    <citation type="submission" date="2020-06" db="EMBL/GenBank/DDBJ databases">
        <authorList>
            <person name="Li T."/>
            <person name="Hu X."/>
            <person name="Zhang T."/>
            <person name="Song X."/>
            <person name="Zhang H."/>
            <person name="Dai N."/>
            <person name="Sheng W."/>
            <person name="Hou X."/>
            <person name="Wei L."/>
        </authorList>
    </citation>
    <scope>NUCLEOTIDE SEQUENCE</scope>
    <source>
        <strain evidence="6">KEN1</strain>
        <tissue evidence="6">Leaf</tissue>
    </source>
</reference>
<evidence type="ECO:0000256" key="2">
    <source>
        <dbReference type="PIRSR" id="PIRSR601461-1"/>
    </source>
</evidence>
<dbReference type="PANTHER" id="PTHR13683">
    <property type="entry name" value="ASPARTYL PROTEASES"/>
    <property type="match status" value="1"/>
</dbReference>
<evidence type="ECO:0000259" key="5">
    <source>
        <dbReference type="PROSITE" id="PS51767"/>
    </source>
</evidence>
<organism evidence="6">
    <name type="scientific">Sesamum latifolium</name>
    <dbReference type="NCBI Taxonomy" id="2727402"/>
    <lineage>
        <taxon>Eukaryota</taxon>
        <taxon>Viridiplantae</taxon>
        <taxon>Streptophyta</taxon>
        <taxon>Embryophyta</taxon>
        <taxon>Tracheophyta</taxon>
        <taxon>Spermatophyta</taxon>
        <taxon>Magnoliopsida</taxon>
        <taxon>eudicotyledons</taxon>
        <taxon>Gunneridae</taxon>
        <taxon>Pentapetalae</taxon>
        <taxon>asterids</taxon>
        <taxon>lamiids</taxon>
        <taxon>Lamiales</taxon>
        <taxon>Pedaliaceae</taxon>
        <taxon>Sesamum</taxon>
    </lineage>
</organism>
<dbReference type="GO" id="GO:0006508">
    <property type="term" value="P:proteolysis"/>
    <property type="evidence" value="ECO:0007669"/>
    <property type="project" value="UniProtKB-KW"/>
</dbReference>
<gene>
    <name evidence="6" type="ORF">Slati_0929000</name>
</gene>
<name>A0AAW2XPT3_9LAMI</name>
<dbReference type="Gene3D" id="2.40.70.10">
    <property type="entry name" value="Acid Proteases"/>
    <property type="match status" value="2"/>
</dbReference>
<dbReference type="GO" id="GO:0004190">
    <property type="term" value="F:aspartic-type endopeptidase activity"/>
    <property type="evidence" value="ECO:0007669"/>
    <property type="project" value="InterPro"/>
</dbReference>
<protein>
    <submittedName>
        <fullName evidence="6">Aspartyl protease AED3</fullName>
    </submittedName>
</protein>
<dbReference type="InterPro" id="IPR033121">
    <property type="entry name" value="PEPTIDASE_A1"/>
</dbReference>
<feature type="region of interest" description="Disordered" evidence="3">
    <location>
        <begin position="352"/>
        <end position="418"/>
    </location>
</feature>
<comment type="caution">
    <text evidence="6">The sequence shown here is derived from an EMBL/GenBank/DDBJ whole genome shotgun (WGS) entry which is preliminary data.</text>
</comment>
<dbReference type="EMBL" id="JACGWN010000003">
    <property type="protein sequence ID" value="KAL0455898.1"/>
    <property type="molecule type" value="Genomic_DNA"/>
</dbReference>
<feature type="signal peptide" evidence="4">
    <location>
        <begin position="1"/>
        <end position="18"/>
    </location>
</feature>
<dbReference type="Pfam" id="PF14543">
    <property type="entry name" value="TAXi_N"/>
    <property type="match status" value="1"/>
</dbReference>
<keyword evidence="4" id="KW-0732">Signal</keyword>